<sequence length="51" mass="5837">MLHSAAVCVRDRDMRLMCFSSHWNFVIRSFLNKASRQPILNAVGSNARKNS</sequence>
<dbReference type="AlphaFoldDB" id="A0A0E9VPL7"/>
<name>A0A0E9VPL7_ANGAN</name>
<accession>A0A0E9VPL7</accession>
<reference evidence="1" key="2">
    <citation type="journal article" date="2015" name="Fish Shellfish Immunol.">
        <title>Early steps in the European eel (Anguilla anguilla)-Vibrio vulnificus interaction in the gills: Role of the RtxA13 toxin.</title>
        <authorList>
            <person name="Callol A."/>
            <person name="Pajuelo D."/>
            <person name="Ebbesson L."/>
            <person name="Teles M."/>
            <person name="MacKenzie S."/>
            <person name="Amaro C."/>
        </authorList>
    </citation>
    <scope>NUCLEOTIDE SEQUENCE</scope>
</reference>
<protein>
    <submittedName>
        <fullName evidence="1">Uncharacterized protein</fullName>
    </submittedName>
</protein>
<dbReference type="EMBL" id="GBXM01029379">
    <property type="protein sequence ID" value="JAH79198.1"/>
    <property type="molecule type" value="Transcribed_RNA"/>
</dbReference>
<organism evidence="1">
    <name type="scientific">Anguilla anguilla</name>
    <name type="common">European freshwater eel</name>
    <name type="synonym">Muraena anguilla</name>
    <dbReference type="NCBI Taxonomy" id="7936"/>
    <lineage>
        <taxon>Eukaryota</taxon>
        <taxon>Metazoa</taxon>
        <taxon>Chordata</taxon>
        <taxon>Craniata</taxon>
        <taxon>Vertebrata</taxon>
        <taxon>Euteleostomi</taxon>
        <taxon>Actinopterygii</taxon>
        <taxon>Neopterygii</taxon>
        <taxon>Teleostei</taxon>
        <taxon>Anguilliformes</taxon>
        <taxon>Anguillidae</taxon>
        <taxon>Anguilla</taxon>
    </lineage>
</organism>
<proteinExistence type="predicted"/>
<evidence type="ECO:0000313" key="1">
    <source>
        <dbReference type="EMBL" id="JAH79198.1"/>
    </source>
</evidence>
<reference evidence="1" key="1">
    <citation type="submission" date="2014-11" db="EMBL/GenBank/DDBJ databases">
        <authorList>
            <person name="Amaro Gonzalez C."/>
        </authorList>
    </citation>
    <scope>NUCLEOTIDE SEQUENCE</scope>
</reference>